<evidence type="ECO:0000313" key="1">
    <source>
        <dbReference type="EMBL" id="MCE7002205.1"/>
    </source>
</evidence>
<comment type="caution">
    <text evidence="1">The sequence shown here is derived from an EMBL/GenBank/DDBJ whole genome shotgun (WGS) entry which is preliminary data.</text>
</comment>
<organism evidence="1 2">
    <name type="scientific">Kibdelosporangium philippinense</name>
    <dbReference type="NCBI Taxonomy" id="211113"/>
    <lineage>
        <taxon>Bacteria</taxon>
        <taxon>Bacillati</taxon>
        <taxon>Actinomycetota</taxon>
        <taxon>Actinomycetes</taxon>
        <taxon>Pseudonocardiales</taxon>
        <taxon>Pseudonocardiaceae</taxon>
        <taxon>Kibdelosporangium</taxon>
    </lineage>
</organism>
<accession>A0ABS8Z329</accession>
<keyword evidence="2" id="KW-1185">Reference proteome</keyword>
<gene>
    <name evidence="1" type="ORF">LWC34_05095</name>
</gene>
<dbReference type="PRINTS" id="PR00364">
    <property type="entry name" value="DISEASERSIST"/>
</dbReference>
<name>A0ABS8Z329_9PSEU</name>
<reference evidence="1 2" key="1">
    <citation type="submission" date="2021-12" db="EMBL/GenBank/DDBJ databases">
        <title>Genome sequence of Kibdelosporangium philippinense ATCC 49844.</title>
        <authorList>
            <person name="Fedorov E.A."/>
            <person name="Omeragic M."/>
            <person name="Shalygina K.F."/>
            <person name="Maclea K.S."/>
        </authorList>
    </citation>
    <scope>NUCLEOTIDE SEQUENCE [LARGE SCALE GENOMIC DNA]</scope>
    <source>
        <strain evidence="1 2">ATCC 49844</strain>
    </source>
</reference>
<dbReference type="PANTHER" id="PTHR47691:SF3">
    <property type="entry name" value="HTH-TYPE TRANSCRIPTIONAL REGULATOR RV0890C-RELATED"/>
    <property type="match status" value="1"/>
</dbReference>
<dbReference type="InterPro" id="IPR027417">
    <property type="entry name" value="P-loop_NTPase"/>
</dbReference>
<dbReference type="PANTHER" id="PTHR47691">
    <property type="entry name" value="REGULATOR-RELATED"/>
    <property type="match status" value="1"/>
</dbReference>
<proteinExistence type="predicted"/>
<dbReference type="SUPFAM" id="SSF52540">
    <property type="entry name" value="P-loop containing nucleoside triphosphate hydrolases"/>
    <property type="match status" value="1"/>
</dbReference>
<dbReference type="EMBL" id="JAJVCN010000001">
    <property type="protein sequence ID" value="MCE7002205.1"/>
    <property type="molecule type" value="Genomic_DNA"/>
</dbReference>
<sequence>MAPLGLLPAESTSFVGRREELAQARDLLTAGRLLTLIGPGGVGKTRLALRAARTVMRAFSDGAHVVQLEELRDPGLLPQTVAAELGLRDVGPEPMARVVEFLRDRSLLLVMDNCEHLVRPCGQLVSRVLTAAAGVRVLATSRDVLRVYGEHLLAVRPLPVPEPSATRVADADDAVTLLAHRAAAVDPGFEVGPANLAVVTAICQLLEGIPLAIELVAARVRTLSVEHILRRLDDRFELLRNGHSGRPSRQRTLLAAVEWSHELCSPAEQAMWARLSVFRGGFTLDAAEAVAGEVSLADEPLDVVHSLMDKSILICEDNGSLVRYRMLETLREFGMAKLVEAGEKPVFRRRHQHYFLGVAERFAEDWTGHGPTAGVRNDPTRAREFAFRSGVQPERPPGRGHRGAICHCAAILLAFWLQQ</sequence>
<evidence type="ECO:0000313" key="2">
    <source>
        <dbReference type="Proteomes" id="UP001521150"/>
    </source>
</evidence>
<dbReference type="RefSeq" id="WP_233723235.1">
    <property type="nucleotide sequence ID" value="NZ_JAJVCN010000001.1"/>
</dbReference>
<protein>
    <submittedName>
        <fullName evidence="1">NB-ARC domain-containing protein</fullName>
    </submittedName>
</protein>
<dbReference type="Proteomes" id="UP001521150">
    <property type="component" value="Unassembled WGS sequence"/>
</dbReference>
<dbReference type="Gene3D" id="3.40.50.300">
    <property type="entry name" value="P-loop containing nucleotide triphosphate hydrolases"/>
    <property type="match status" value="1"/>
</dbReference>